<evidence type="ECO:0000256" key="1">
    <source>
        <dbReference type="SAM" id="Phobius"/>
    </source>
</evidence>
<dbReference type="GeneID" id="78084214"/>
<sequence>MRRPRPNLHPQAAKLLGIRLMYAPPYRHVPHVPARPLVIRSSLRFPGAMRYCADMRRNLRRRIIMDIAQLLSGLALIPPFSFLAGKLIDDPLWFLISIIPQSCIIFGLTYTRPFRSFYMGFANWWMRSLV</sequence>
<reference evidence="2 3" key="2">
    <citation type="submission" date="2013-04" db="EMBL/GenBank/DDBJ databases">
        <title>The Genome Sequence of Bilophila wadsworthia 3_1_6.</title>
        <authorList>
            <consortium name="The Broad Institute Genomics Platform"/>
            <person name="Earl A."/>
            <person name="Ward D."/>
            <person name="Feldgarden M."/>
            <person name="Gevers D."/>
            <person name="Sibley C."/>
            <person name="Strauss J."/>
            <person name="Allen-Vercoe E."/>
            <person name="Walker B."/>
            <person name="Young S."/>
            <person name="Zeng Q."/>
            <person name="Gargeya S."/>
            <person name="Fitzgerald M."/>
            <person name="Haas B."/>
            <person name="Abouelleil A."/>
            <person name="Allen A.W."/>
            <person name="Alvarado L."/>
            <person name="Arachchi H.M."/>
            <person name="Berlin A.M."/>
            <person name="Chapman S.B."/>
            <person name="Gainer-Dewar J."/>
            <person name="Goldberg J."/>
            <person name="Griggs A."/>
            <person name="Gujja S."/>
            <person name="Hansen M."/>
            <person name="Howarth C."/>
            <person name="Imamovic A."/>
            <person name="Ireland A."/>
            <person name="Larimer J."/>
            <person name="McCowan C."/>
            <person name="Murphy C."/>
            <person name="Pearson M."/>
            <person name="Poon T.W."/>
            <person name="Priest M."/>
            <person name="Roberts A."/>
            <person name="Saif S."/>
            <person name="Shea T."/>
            <person name="Sisk P."/>
            <person name="Sykes S."/>
            <person name="Wortman J."/>
            <person name="Nusbaum C."/>
            <person name="Birren B."/>
        </authorList>
    </citation>
    <scope>NUCLEOTIDE SEQUENCE [LARGE SCALE GENOMIC DNA]</scope>
    <source>
        <strain evidence="2 3">3_1_6</strain>
    </source>
</reference>
<dbReference type="RefSeq" id="WP_016360376.1">
    <property type="nucleotide sequence ID" value="NZ_KE150238.1"/>
</dbReference>
<dbReference type="EMBL" id="ADCP02000001">
    <property type="protein sequence ID" value="EFV44297.2"/>
    <property type="molecule type" value="Genomic_DNA"/>
</dbReference>
<comment type="caution">
    <text evidence="2">The sequence shown here is derived from an EMBL/GenBank/DDBJ whole genome shotgun (WGS) entry which is preliminary data.</text>
</comment>
<organism evidence="2 3">
    <name type="scientific">Bilophila wadsworthia (strain 3_1_6)</name>
    <dbReference type="NCBI Taxonomy" id="563192"/>
    <lineage>
        <taxon>Bacteria</taxon>
        <taxon>Pseudomonadati</taxon>
        <taxon>Thermodesulfobacteriota</taxon>
        <taxon>Desulfovibrionia</taxon>
        <taxon>Desulfovibrionales</taxon>
        <taxon>Desulfovibrionaceae</taxon>
        <taxon>Bilophila</taxon>
    </lineage>
</organism>
<evidence type="ECO:0000313" key="2">
    <source>
        <dbReference type="EMBL" id="EFV44297.2"/>
    </source>
</evidence>
<name>E5Y6V6_BILW3</name>
<dbReference type="Proteomes" id="UP000006034">
    <property type="component" value="Unassembled WGS sequence"/>
</dbReference>
<keyword evidence="3" id="KW-1185">Reference proteome</keyword>
<feature type="transmembrane region" description="Helical" evidence="1">
    <location>
        <begin position="63"/>
        <end position="85"/>
    </location>
</feature>
<evidence type="ECO:0000313" key="3">
    <source>
        <dbReference type="Proteomes" id="UP000006034"/>
    </source>
</evidence>
<protein>
    <submittedName>
        <fullName evidence="2">Uncharacterized protein</fullName>
    </submittedName>
</protein>
<accession>E5Y6V6</accession>
<keyword evidence="1" id="KW-1133">Transmembrane helix</keyword>
<proteinExistence type="predicted"/>
<keyword evidence="1" id="KW-0812">Transmembrane</keyword>
<dbReference type="HOGENOM" id="CLU_1933953_0_0_7"/>
<dbReference type="STRING" id="563192.HMPREF0179_01941"/>
<keyword evidence="1" id="KW-0472">Membrane</keyword>
<dbReference type="AlphaFoldDB" id="E5Y6V6"/>
<feature type="transmembrane region" description="Helical" evidence="1">
    <location>
        <begin position="91"/>
        <end position="110"/>
    </location>
</feature>
<reference evidence="2 3" key="1">
    <citation type="submission" date="2010-10" db="EMBL/GenBank/DDBJ databases">
        <authorList>
            <consortium name="The Broad Institute Genome Sequencing Platform"/>
            <person name="Ward D."/>
            <person name="Earl A."/>
            <person name="Feldgarden M."/>
            <person name="Young S.K."/>
            <person name="Gargeya S."/>
            <person name="Zeng Q."/>
            <person name="Alvarado L."/>
            <person name="Berlin A."/>
            <person name="Bochicchio J."/>
            <person name="Chapman S.B."/>
            <person name="Chen Z."/>
            <person name="Freedman E."/>
            <person name="Gellesch M."/>
            <person name="Goldberg J."/>
            <person name="Griggs A."/>
            <person name="Gujja S."/>
            <person name="Heilman E."/>
            <person name="Heiman D."/>
            <person name="Howarth C."/>
            <person name="Mehta T."/>
            <person name="Neiman D."/>
            <person name="Pearson M."/>
            <person name="Roberts A."/>
            <person name="Saif S."/>
            <person name="Shea T."/>
            <person name="Shenoy N."/>
            <person name="Sisk P."/>
            <person name="Stolte C."/>
            <person name="Sykes S."/>
            <person name="White J."/>
            <person name="Yandava C."/>
            <person name="Allen-Vercoe E."/>
            <person name="Sibley C."/>
            <person name="Ambrose C.E."/>
            <person name="Strauss J."/>
            <person name="Daigneault M."/>
            <person name="Haas B."/>
            <person name="Nusbaum C."/>
            <person name="Birren B."/>
        </authorList>
    </citation>
    <scope>NUCLEOTIDE SEQUENCE [LARGE SCALE GENOMIC DNA]</scope>
    <source>
        <strain evidence="2 3">3_1_6</strain>
    </source>
</reference>
<gene>
    <name evidence="2" type="ORF">HMPREF0179_01941</name>
</gene>